<comment type="caution">
    <text evidence="2">The sequence shown here is derived from an EMBL/GenBank/DDBJ whole genome shotgun (WGS) entry which is preliminary data.</text>
</comment>
<dbReference type="Proteomes" id="UP001153269">
    <property type="component" value="Unassembled WGS sequence"/>
</dbReference>
<proteinExistence type="predicted"/>
<feature type="compositionally biased region" description="Basic residues" evidence="1">
    <location>
        <begin position="1"/>
        <end position="12"/>
    </location>
</feature>
<dbReference type="AlphaFoldDB" id="A0A9N7UKJ8"/>
<evidence type="ECO:0000256" key="1">
    <source>
        <dbReference type="SAM" id="MobiDB-lite"/>
    </source>
</evidence>
<keyword evidence="3" id="KW-1185">Reference proteome</keyword>
<reference evidence="2" key="1">
    <citation type="submission" date="2020-03" db="EMBL/GenBank/DDBJ databases">
        <authorList>
            <person name="Weist P."/>
        </authorList>
    </citation>
    <scope>NUCLEOTIDE SEQUENCE</scope>
</reference>
<feature type="compositionally biased region" description="Acidic residues" evidence="1">
    <location>
        <begin position="42"/>
        <end position="55"/>
    </location>
</feature>
<organism evidence="2 3">
    <name type="scientific">Pleuronectes platessa</name>
    <name type="common">European plaice</name>
    <dbReference type="NCBI Taxonomy" id="8262"/>
    <lineage>
        <taxon>Eukaryota</taxon>
        <taxon>Metazoa</taxon>
        <taxon>Chordata</taxon>
        <taxon>Craniata</taxon>
        <taxon>Vertebrata</taxon>
        <taxon>Euteleostomi</taxon>
        <taxon>Actinopterygii</taxon>
        <taxon>Neopterygii</taxon>
        <taxon>Teleostei</taxon>
        <taxon>Neoteleostei</taxon>
        <taxon>Acanthomorphata</taxon>
        <taxon>Carangaria</taxon>
        <taxon>Pleuronectiformes</taxon>
        <taxon>Pleuronectoidei</taxon>
        <taxon>Pleuronectidae</taxon>
        <taxon>Pleuronectes</taxon>
    </lineage>
</organism>
<sequence length="150" mass="16958">MASRLQSHKHGSFIKIQFDSQRNSSQRESEEEEEPPRSTDLPTEDEEDAQMLEDEAGTHRAASGLHSDTEKKELPLPAQKMTSASAGSSYCRHVRSLEPRVLSVGRSWRTSALRSSSDPHVWEEIPQDAIHQLIRSIRQEEATPTESHDE</sequence>
<evidence type="ECO:0000313" key="2">
    <source>
        <dbReference type="EMBL" id="CAB1431788.1"/>
    </source>
</evidence>
<feature type="region of interest" description="Disordered" evidence="1">
    <location>
        <begin position="1"/>
        <end position="90"/>
    </location>
</feature>
<accession>A0A9N7UKJ8</accession>
<evidence type="ECO:0000313" key="3">
    <source>
        <dbReference type="Proteomes" id="UP001153269"/>
    </source>
</evidence>
<name>A0A9N7UKJ8_PLEPL</name>
<protein>
    <submittedName>
        <fullName evidence="2">Uncharacterized protein</fullName>
    </submittedName>
</protein>
<gene>
    <name evidence="2" type="ORF">PLEPLA_LOCUS19845</name>
</gene>
<dbReference type="EMBL" id="CADEAL010001372">
    <property type="protein sequence ID" value="CAB1431788.1"/>
    <property type="molecule type" value="Genomic_DNA"/>
</dbReference>